<organism evidence="1 2">
    <name type="scientific">Meloidogyne enterolobii</name>
    <name type="common">Root-knot nematode worm</name>
    <name type="synonym">Meloidogyne mayaguensis</name>
    <dbReference type="NCBI Taxonomy" id="390850"/>
    <lineage>
        <taxon>Eukaryota</taxon>
        <taxon>Metazoa</taxon>
        <taxon>Ecdysozoa</taxon>
        <taxon>Nematoda</taxon>
        <taxon>Chromadorea</taxon>
        <taxon>Rhabditida</taxon>
        <taxon>Tylenchina</taxon>
        <taxon>Tylenchomorpha</taxon>
        <taxon>Tylenchoidea</taxon>
        <taxon>Meloidogynidae</taxon>
        <taxon>Meloidogyninae</taxon>
        <taxon>Meloidogyne</taxon>
    </lineage>
</organism>
<reference evidence="1 2" key="1">
    <citation type="submission" date="2020-08" db="EMBL/GenBank/DDBJ databases">
        <authorList>
            <person name="Koutsovoulos G."/>
            <person name="Danchin GJ E."/>
        </authorList>
    </citation>
    <scope>NUCLEOTIDE SEQUENCE [LARGE SCALE GENOMIC DNA]</scope>
</reference>
<name>A0A6V7WFA6_MELEN</name>
<proteinExistence type="predicted"/>
<evidence type="ECO:0000313" key="2">
    <source>
        <dbReference type="Proteomes" id="UP000580250"/>
    </source>
</evidence>
<comment type="caution">
    <text evidence="1">The sequence shown here is derived from an EMBL/GenBank/DDBJ whole genome shotgun (WGS) entry which is preliminary data.</text>
</comment>
<dbReference type="Proteomes" id="UP000580250">
    <property type="component" value="Unassembled WGS sequence"/>
</dbReference>
<dbReference type="EMBL" id="CAJEWN010000556">
    <property type="protein sequence ID" value="CAD2185686.1"/>
    <property type="molecule type" value="Genomic_DNA"/>
</dbReference>
<protein>
    <submittedName>
        <fullName evidence="1">Uncharacterized protein</fullName>
    </submittedName>
</protein>
<sequence length="242" mass="28499">MSRNLNNIVVTAKRMIEQRRTPDEVHQYLEDSLANVNKPGPEFHFEIAKLYLLLALNKSFGTRRTFLEKALDYCDRVLEYIDTADVLALKCRIMGYLLACVNLELRERVGKAYEIHKLLTKLENKDSNHPEIPLIKGLLFFHISELPKWQLYMAIGFLKFFCCSSDNLKNLEKILHKASYQKALDNLLKYQVRSIEREYFLADCYKAMGRKNEASRCLARMRNMKKRSDRTVYEEELIELFS</sequence>
<gene>
    <name evidence="1" type="ORF">MENT_LOCUS38130</name>
</gene>
<accession>A0A6V7WFA6</accession>
<dbReference type="AlphaFoldDB" id="A0A6V7WFA6"/>
<evidence type="ECO:0000313" key="1">
    <source>
        <dbReference type="EMBL" id="CAD2185686.1"/>
    </source>
</evidence>